<proteinExistence type="predicted"/>
<accession>A0A1A8ITW8</accession>
<reference evidence="2" key="1">
    <citation type="submission" date="2016-05" db="EMBL/GenBank/DDBJ databases">
        <authorList>
            <person name="Lavstsen T."/>
            <person name="Jespersen J.S."/>
        </authorList>
    </citation>
    <scope>NUCLEOTIDE SEQUENCE</scope>
    <source>
        <tissue evidence="2">Brain</tissue>
    </source>
</reference>
<sequence>MRTVMVSVAAEADGRWTHRRHPAEVEISVRRKSLPPERVTSFRRTSSSSFPFHHTQTF</sequence>
<dbReference type="EMBL" id="HAED01014370">
    <property type="protein sequence ID" value="SBR00815.1"/>
    <property type="molecule type" value="Transcribed_RNA"/>
</dbReference>
<gene>
    <name evidence="2" type="primary">Nfu_g_1_016468</name>
</gene>
<evidence type="ECO:0000313" key="2">
    <source>
        <dbReference type="EMBL" id="SBR00815.1"/>
    </source>
</evidence>
<protein>
    <submittedName>
        <fullName evidence="2">Uncharacterized protein</fullName>
    </submittedName>
</protein>
<reference evidence="2" key="2">
    <citation type="submission" date="2016-06" db="EMBL/GenBank/DDBJ databases">
        <title>The genome of a short-lived fish provides insights into sex chromosome evolution and the genetic control of aging.</title>
        <authorList>
            <person name="Reichwald K."/>
            <person name="Felder M."/>
            <person name="Petzold A."/>
            <person name="Koch P."/>
            <person name="Groth M."/>
            <person name="Platzer M."/>
        </authorList>
    </citation>
    <scope>NUCLEOTIDE SEQUENCE</scope>
    <source>
        <tissue evidence="2">Brain</tissue>
    </source>
</reference>
<organism evidence="2">
    <name type="scientific">Nothobranchius kuhntae</name>
    <name type="common">Beira killifish</name>
    <dbReference type="NCBI Taxonomy" id="321403"/>
    <lineage>
        <taxon>Eukaryota</taxon>
        <taxon>Metazoa</taxon>
        <taxon>Chordata</taxon>
        <taxon>Craniata</taxon>
        <taxon>Vertebrata</taxon>
        <taxon>Euteleostomi</taxon>
        <taxon>Actinopterygii</taxon>
        <taxon>Neopterygii</taxon>
        <taxon>Teleostei</taxon>
        <taxon>Neoteleostei</taxon>
        <taxon>Acanthomorphata</taxon>
        <taxon>Ovalentaria</taxon>
        <taxon>Atherinomorphae</taxon>
        <taxon>Cyprinodontiformes</taxon>
        <taxon>Nothobranchiidae</taxon>
        <taxon>Nothobranchius</taxon>
    </lineage>
</organism>
<feature type="non-terminal residue" evidence="2">
    <location>
        <position position="58"/>
    </location>
</feature>
<name>A0A1A8ITW8_NOTKU</name>
<dbReference type="AlphaFoldDB" id="A0A1A8ITW8"/>
<feature type="region of interest" description="Disordered" evidence="1">
    <location>
        <begin position="38"/>
        <end position="58"/>
    </location>
</feature>
<evidence type="ECO:0000256" key="1">
    <source>
        <dbReference type="SAM" id="MobiDB-lite"/>
    </source>
</evidence>